<reference evidence="1" key="2">
    <citation type="journal article" date="2015" name="Data Brief">
        <title>Shoot transcriptome of the giant reed, Arundo donax.</title>
        <authorList>
            <person name="Barrero R.A."/>
            <person name="Guerrero F.D."/>
            <person name="Moolhuijzen P."/>
            <person name="Goolsby J.A."/>
            <person name="Tidwell J."/>
            <person name="Bellgard S.E."/>
            <person name="Bellgard M.I."/>
        </authorList>
    </citation>
    <scope>NUCLEOTIDE SEQUENCE</scope>
    <source>
        <tissue evidence="1">Shoot tissue taken approximately 20 cm above the soil surface</tissue>
    </source>
</reference>
<dbReference type="AlphaFoldDB" id="A0A0A9A0H7"/>
<protein>
    <submittedName>
        <fullName evidence="1">Uncharacterized protein</fullName>
    </submittedName>
</protein>
<sequence>MQRLICHRNKLVGAWTKRHARLSAIKLEISNQIRCEQEQPQRRYSLPASTKRGSNESLWEFLYWWSSLFDISDE</sequence>
<dbReference type="EMBL" id="GBRH01255375">
    <property type="protein sequence ID" value="JAD42520.1"/>
    <property type="molecule type" value="Transcribed_RNA"/>
</dbReference>
<reference evidence="1" key="1">
    <citation type="submission" date="2014-09" db="EMBL/GenBank/DDBJ databases">
        <authorList>
            <person name="Magalhaes I.L.F."/>
            <person name="Oliveira U."/>
            <person name="Santos F.R."/>
            <person name="Vidigal T.H.D.A."/>
            <person name="Brescovit A.D."/>
            <person name="Santos A.J."/>
        </authorList>
    </citation>
    <scope>NUCLEOTIDE SEQUENCE</scope>
    <source>
        <tissue evidence="1">Shoot tissue taken approximately 20 cm above the soil surface</tissue>
    </source>
</reference>
<proteinExistence type="predicted"/>
<name>A0A0A9A0H7_ARUDO</name>
<accession>A0A0A9A0H7</accession>
<organism evidence="1">
    <name type="scientific">Arundo donax</name>
    <name type="common">Giant reed</name>
    <name type="synonym">Donax arundinaceus</name>
    <dbReference type="NCBI Taxonomy" id="35708"/>
    <lineage>
        <taxon>Eukaryota</taxon>
        <taxon>Viridiplantae</taxon>
        <taxon>Streptophyta</taxon>
        <taxon>Embryophyta</taxon>
        <taxon>Tracheophyta</taxon>
        <taxon>Spermatophyta</taxon>
        <taxon>Magnoliopsida</taxon>
        <taxon>Liliopsida</taxon>
        <taxon>Poales</taxon>
        <taxon>Poaceae</taxon>
        <taxon>PACMAD clade</taxon>
        <taxon>Arundinoideae</taxon>
        <taxon>Arundineae</taxon>
        <taxon>Arundo</taxon>
    </lineage>
</organism>
<evidence type="ECO:0000313" key="1">
    <source>
        <dbReference type="EMBL" id="JAD42520.1"/>
    </source>
</evidence>